<proteinExistence type="predicted"/>
<dbReference type="Pfam" id="PF13365">
    <property type="entry name" value="Trypsin_2"/>
    <property type="match status" value="1"/>
</dbReference>
<organism evidence="3 4">
    <name type="scientific">SAR86 cluster bacterium</name>
    <dbReference type="NCBI Taxonomy" id="2030880"/>
    <lineage>
        <taxon>Bacteria</taxon>
        <taxon>Pseudomonadati</taxon>
        <taxon>Pseudomonadota</taxon>
        <taxon>Gammaproteobacteria</taxon>
        <taxon>SAR86 cluster</taxon>
    </lineage>
</organism>
<dbReference type="PANTHER" id="PTHR43343:SF3">
    <property type="entry name" value="PROTEASE DO-LIKE 8, CHLOROPLASTIC"/>
    <property type="match status" value="1"/>
</dbReference>
<dbReference type="PRINTS" id="PR00834">
    <property type="entry name" value="PROTEASES2C"/>
</dbReference>
<keyword evidence="2" id="KW-0378">Hydrolase</keyword>
<keyword evidence="1" id="KW-0645">Protease</keyword>
<accession>A0A9Q8X2P6</accession>
<dbReference type="SUPFAM" id="SSF50156">
    <property type="entry name" value="PDZ domain-like"/>
    <property type="match status" value="1"/>
</dbReference>
<dbReference type="Proteomes" id="UP001056381">
    <property type="component" value="Chromosome"/>
</dbReference>
<dbReference type="Gene3D" id="2.30.42.10">
    <property type="match status" value="1"/>
</dbReference>
<evidence type="ECO:0000256" key="1">
    <source>
        <dbReference type="ARBA" id="ARBA00022670"/>
    </source>
</evidence>
<evidence type="ECO:0000313" key="4">
    <source>
        <dbReference type="Proteomes" id="UP001056381"/>
    </source>
</evidence>
<gene>
    <name evidence="3" type="ORF">M9B40_01525</name>
</gene>
<evidence type="ECO:0000256" key="2">
    <source>
        <dbReference type="ARBA" id="ARBA00022801"/>
    </source>
</evidence>
<keyword evidence="4" id="KW-1185">Reference proteome</keyword>
<dbReference type="InterPro" id="IPR001940">
    <property type="entry name" value="Peptidase_S1C"/>
</dbReference>
<dbReference type="Gene3D" id="2.40.10.120">
    <property type="match status" value="1"/>
</dbReference>
<dbReference type="GO" id="GO:0004252">
    <property type="term" value="F:serine-type endopeptidase activity"/>
    <property type="evidence" value="ECO:0007669"/>
    <property type="project" value="InterPro"/>
</dbReference>
<dbReference type="InterPro" id="IPR009003">
    <property type="entry name" value="Peptidase_S1_PA"/>
</dbReference>
<reference evidence="3" key="1">
    <citation type="submission" date="2022-05" db="EMBL/GenBank/DDBJ databases">
        <title>Single-amplified genomics reveal most streamlined microbe among free-living bacteria.</title>
        <authorList>
            <person name="Roda-Garcia J."/>
            <person name="Haro-Moreno J.M."/>
            <person name="Rodriguez-Valera F."/>
            <person name="Almagro-Moreno S."/>
            <person name="Lopez-Perez M."/>
        </authorList>
    </citation>
    <scope>NUCLEOTIDE SEQUENCE</scope>
    <source>
        <strain evidence="3">TMED112-D2-2</strain>
    </source>
</reference>
<dbReference type="SUPFAM" id="SSF50494">
    <property type="entry name" value="Trypsin-like serine proteases"/>
    <property type="match status" value="1"/>
</dbReference>
<dbReference type="EMBL" id="CP097966">
    <property type="protein sequence ID" value="URQ63467.1"/>
    <property type="molecule type" value="Genomic_DNA"/>
</dbReference>
<dbReference type="PANTHER" id="PTHR43343">
    <property type="entry name" value="PEPTIDASE S12"/>
    <property type="match status" value="1"/>
</dbReference>
<dbReference type="InterPro" id="IPR036034">
    <property type="entry name" value="PDZ_sf"/>
</dbReference>
<name>A0A9Q8X2P6_9GAMM</name>
<dbReference type="AlphaFoldDB" id="A0A9Q8X2P6"/>
<protein>
    <submittedName>
        <fullName evidence="3">Trypsin-like peptidase domain-containing protein</fullName>
    </submittedName>
</protein>
<sequence>MRYFFLTILFLGLFVGVQVVLYQNYDSNKSQIDFDNVSSSIVKLETITARSSKNFGSGIIISQDGYIVTAYHLLRGAYNITVNILGDRYDASIVGFDEYSDIAVIKVNATELKPIQIETKLDLEIGDQVYAIGNPFNVGISVSSGILSATGRNFGNPYLDILQTDASINRGNSGGALVNSKGRLVGINTSIATLSGGSDGVGFAIPSDKILSISEEIIKYGEVKRAWIGSFSFRPFIYTDSDNFSQRALLVISNKSETYENGLLNGDIIISIKDSEAIWSTLKASINSITPGDSLELEIIRDGQKQRVLIETTEVPAKLLVP</sequence>
<dbReference type="GO" id="GO:0006508">
    <property type="term" value="P:proteolysis"/>
    <property type="evidence" value="ECO:0007669"/>
    <property type="project" value="UniProtKB-KW"/>
</dbReference>
<dbReference type="InterPro" id="IPR051201">
    <property type="entry name" value="Chloro_Bact_Ser_Proteases"/>
</dbReference>
<evidence type="ECO:0000313" key="3">
    <source>
        <dbReference type="EMBL" id="URQ63467.1"/>
    </source>
</evidence>